<evidence type="ECO:0000313" key="7">
    <source>
        <dbReference type="Proteomes" id="UP000683559"/>
    </source>
</evidence>
<dbReference type="InterPro" id="IPR004105">
    <property type="entry name" value="CheA-like_dim"/>
</dbReference>
<dbReference type="PANTHER" id="PTHR43395">
    <property type="entry name" value="SENSOR HISTIDINE KINASE CHEA"/>
    <property type="match status" value="1"/>
</dbReference>
<evidence type="ECO:0000259" key="5">
    <source>
        <dbReference type="PROSITE" id="PS50894"/>
    </source>
</evidence>
<organism evidence="6 7">
    <name type="scientific">Geomonas subterranea</name>
    <dbReference type="NCBI Taxonomy" id="2847989"/>
    <lineage>
        <taxon>Bacteria</taxon>
        <taxon>Pseudomonadati</taxon>
        <taxon>Thermodesulfobacteriota</taxon>
        <taxon>Desulfuromonadia</taxon>
        <taxon>Geobacterales</taxon>
        <taxon>Geobacteraceae</taxon>
        <taxon>Geomonas</taxon>
    </lineage>
</organism>
<dbReference type="InterPro" id="IPR051315">
    <property type="entry name" value="Bact_Chemotaxis_CheA"/>
</dbReference>
<feature type="modified residue" description="Phosphohistidine" evidence="1">
    <location>
        <position position="53"/>
    </location>
</feature>
<evidence type="ECO:0000256" key="1">
    <source>
        <dbReference type="PROSITE-ProRule" id="PRU00110"/>
    </source>
</evidence>
<feature type="region of interest" description="Disordered" evidence="2">
    <location>
        <begin position="132"/>
        <end position="175"/>
    </location>
</feature>
<reference evidence="6 7" key="1">
    <citation type="submission" date="2021-06" db="EMBL/GenBank/DDBJ databases">
        <title>Gemonas diversity in paddy soil.</title>
        <authorList>
            <person name="Liu G."/>
        </authorList>
    </citation>
    <scope>NUCLEOTIDE SEQUENCE [LARGE SCALE GENOMIC DNA]</scope>
    <source>
        <strain evidence="6 7">RG2</strain>
    </source>
</reference>
<evidence type="ECO:0000259" key="4">
    <source>
        <dbReference type="PROSITE" id="PS50851"/>
    </source>
</evidence>
<dbReference type="PROSITE" id="PS50109">
    <property type="entry name" value="HIS_KIN"/>
    <property type="match status" value="1"/>
</dbReference>
<name>A0ABX8LJQ8_9BACT</name>
<dbReference type="RefSeq" id="WP_217287625.1">
    <property type="nucleotide sequence ID" value="NZ_CP077683.1"/>
</dbReference>
<dbReference type="SMART" id="SM00073">
    <property type="entry name" value="HPT"/>
    <property type="match status" value="1"/>
</dbReference>
<proteinExistence type="predicted"/>
<dbReference type="InterPro" id="IPR003594">
    <property type="entry name" value="HATPase_dom"/>
</dbReference>
<feature type="domain" description="HPt" evidence="5">
    <location>
        <begin position="3"/>
        <end position="110"/>
    </location>
</feature>
<dbReference type="Pfam" id="PF02518">
    <property type="entry name" value="HATPase_c"/>
    <property type="match status" value="1"/>
</dbReference>
<evidence type="ECO:0000259" key="3">
    <source>
        <dbReference type="PROSITE" id="PS50109"/>
    </source>
</evidence>
<dbReference type="CDD" id="cd16916">
    <property type="entry name" value="HATPase_CheA-like"/>
    <property type="match status" value="1"/>
</dbReference>
<feature type="domain" description="CheW-like" evidence="4">
    <location>
        <begin position="440"/>
        <end position="570"/>
    </location>
</feature>
<dbReference type="CDD" id="cd00731">
    <property type="entry name" value="CheA_reg"/>
    <property type="match status" value="1"/>
</dbReference>
<protein>
    <submittedName>
        <fullName evidence="6">Chemotaxis protein CheW</fullName>
    </submittedName>
</protein>
<dbReference type="SMART" id="SM00387">
    <property type="entry name" value="HATPase_c"/>
    <property type="match status" value="1"/>
</dbReference>
<feature type="compositionally biased region" description="Basic and acidic residues" evidence="2">
    <location>
        <begin position="141"/>
        <end position="159"/>
    </location>
</feature>
<sequence length="570" mass="61618">MSGECDFSALIGEFVEDAGGHLDAVEGFLLELERRAPAGCDGELVTLIQGHLHTLKGNSGMMGLTALQQYVHRLEEVMKQTGAGALPLGAALFGALYGGINALRGALMSFARTPDAPLDFTHEESLLEALGSAPQTPAGGGDEHGHEHEQGHGHEHGHEPVAAAAPSRPASPSEFGYITQKSSTLKVNFEKLDELLNLMGELVIQRTALTTLEKRLRETVSDRELLNAFNETSQLIGKSTDDLRQSIMKVRMLPVKTVFQRFQRLVRDLSLTHGKEVRLLLEGEDTELDKTVLDEIGEPLLHLIRNAVDHGLETPGERRSRGKEPRGTLTLRARHESNHIVISVSDDGGGMDPEEIRSKAVQRGVLEPEAARGMTSAELLQLVFVPGFSTRSEVTETSGRGIGLDVVKKIVSSLNGIIEIESKLGRGTTFTIMLPLTLAIITALMVEVAGETYAVPLSGVLESVQVRGEECHDTGSGEVIMLRDRVLPLYRLDRFFGRASAEQREQEYVVVVASGDKKGGLVVDRLIGQQEIVIKGLDDYLGELPGISGGTVLGDGRVSLIVDIPSILGR</sequence>
<dbReference type="PROSITE" id="PS50894">
    <property type="entry name" value="HPT"/>
    <property type="match status" value="1"/>
</dbReference>
<dbReference type="Pfam" id="PF01584">
    <property type="entry name" value="CheW"/>
    <property type="match status" value="1"/>
</dbReference>
<keyword evidence="7" id="KW-1185">Reference proteome</keyword>
<evidence type="ECO:0000256" key="2">
    <source>
        <dbReference type="SAM" id="MobiDB-lite"/>
    </source>
</evidence>
<dbReference type="InterPro" id="IPR008207">
    <property type="entry name" value="Sig_transdc_His_kin_Hpt_dom"/>
</dbReference>
<dbReference type="Pfam" id="PF02895">
    <property type="entry name" value="H-kinase_dim"/>
    <property type="match status" value="1"/>
</dbReference>
<dbReference type="CDD" id="cd00088">
    <property type="entry name" value="HPT"/>
    <property type="match status" value="1"/>
</dbReference>
<gene>
    <name evidence="6" type="ORF">KP001_00345</name>
</gene>
<dbReference type="InterPro" id="IPR005467">
    <property type="entry name" value="His_kinase_dom"/>
</dbReference>
<dbReference type="PROSITE" id="PS50851">
    <property type="entry name" value="CHEW"/>
    <property type="match status" value="1"/>
</dbReference>
<keyword evidence="1" id="KW-0597">Phosphoprotein</keyword>
<accession>A0ABX8LJQ8</accession>
<dbReference type="SMART" id="SM01231">
    <property type="entry name" value="H-kinase_dim"/>
    <property type="match status" value="1"/>
</dbReference>
<evidence type="ECO:0000313" key="6">
    <source>
        <dbReference type="EMBL" id="QXE91032.1"/>
    </source>
</evidence>
<feature type="domain" description="Histidine kinase" evidence="3">
    <location>
        <begin position="197"/>
        <end position="438"/>
    </location>
</feature>
<dbReference type="SMART" id="SM00260">
    <property type="entry name" value="CheW"/>
    <property type="match status" value="1"/>
</dbReference>
<dbReference type="EMBL" id="CP077683">
    <property type="protein sequence ID" value="QXE91032.1"/>
    <property type="molecule type" value="Genomic_DNA"/>
</dbReference>
<dbReference type="InterPro" id="IPR002545">
    <property type="entry name" value="CheW-lke_dom"/>
</dbReference>
<dbReference type="Pfam" id="PF01627">
    <property type="entry name" value="Hpt"/>
    <property type="match status" value="1"/>
</dbReference>
<dbReference type="Proteomes" id="UP000683559">
    <property type="component" value="Chromosome"/>
</dbReference>
<feature type="compositionally biased region" description="Low complexity" evidence="2">
    <location>
        <begin position="162"/>
        <end position="173"/>
    </location>
</feature>
<dbReference type="PANTHER" id="PTHR43395:SF1">
    <property type="entry name" value="CHEMOTAXIS PROTEIN CHEA"/>
    <property type="match status" value="1"/>
</dbReference>